<keyword evidence="2" id="KW-0472">Membrane</keyword>
<evidence type="ECO:0000256" key="2">
    <source>
        <dbReference type="SAM" id="Phobius"/>
    </source>
</evidence>
<reference evidence="3 4" key="1">
    <citation type="submission" date="2016-07" db="EMBL/GenBank/DDBJ databases">
        <title>Acinetobacter sp. ANC 4603.</title>
        <authorList>
            <person name="Radolfova-Krizova L."/>
            <person name="Nemec A."/>
        </authorList>
    </citation>
    <scope>NUCLEOTIDE SEQUENCE [LARGE SCALE GENOMIC DNA]</scope>
    <source>
        <strain evidence="3 4">ANC 4603</strain>
    </source>
</reference>
<evidence type="ECO:0000313" key="4">
    <source>
        <dbReference type="Proteomes" id="UP000186553"/>
    </source>
</evidence>
<dbReference type="STRING" id="1891224.BBP83_04030"/>
<dbReference type="PANTHER" id="PTHR30438">
    <property type="entry name" value="36 KDA ANTIGEN-RELATED"/>
    <property type="match status" value="1"/>
</dbReference>
<dbReference type="PRINTS" id="PR01490">
    <property type="entry name" value="RTXTOXIND"/>
</dbReference>
<proteinExistence type="predicted"/>
<comment type="caution">
    <text evidence="3">The sequence shown here is derived from an EMBL/GenBank/DDBJ whole genome shotgun (WGS) entry which is preliminary data.</text>
</comment>
<keyword evidence="4" id="KW-1185">Reference proteome</keyword>
<keyword evidence="2" id="KW-1133">Transmembrane helix</keyword>
<dbReference type="Gene3D" id="2.40.30.170">
    <property type="match status" value="1"/>
</dbReference>
<feature type="region of interest" description="Disordered" evidence="1">
    <location>
        <begin position="1"/>
        <end position="63"/>
    </location>
</feature>
<dbReference type="Proteomes" id="UP000186553">
    <property type="component" value="Unassembled WGS sequence"/>
</dbReference>
<accession>A0A1C3CXL2</accession>
<dbReference type="PANTHER" id="PTHR30438:SF1">
    <property type="entry name" value="36 KDA ANTIGEN"/>
    <property type="match status" value="1"/>
</dbReference>
<name>A0A1C3CXL2_9GAMM</name>
<dbReference type="AlphaFoldDB" id="A0A1C3CXL2"/>
<keyword evidence="2" id="KW-0812">Transmembrane</keyword>
<dbReference type="Gene3D" id="2.40.50.100">
    <property type="match status" value="1"/>
</dbReference>
<feature type="transmembrane region" description="Helical" evidence="2">
    <location>
        <begin position="71"/>
        <end position="93"/>
    </location>
</feature>
<dbReference type="Gene3D" id="1.10.287.470">
    <property type="entry name" value="Helix hairpin bin"/>
    <property type="match status" value="1"/>
</dbReference>
<dbReference type="RefSeq" id="WP_068886326.1">
    <property type="nucleotide sequence ID" value="NZ_CBCRUU010000001.1"/>
</dbReference>
<dbReference type="OrthoDB" id="9793801at2"/>
<evidence type="ECO:0000313" key="3">
    <source>
        <dbReference type="EMBL" id="ODA13565.1"/>
    </source>
</evidence>
<organism evidence="3 4">
    <name type="scientific">Acinetobacter celticus</name>
    <dbReference type="NCBI Taxonomy" id="1891224"/>
    <lineage>
        <taxon>Bacteria</taxon>
        <taxon>Pseudomonadati</taxon>
        <taxon>Pseudomonadota</taxon>
        <taxon>Gammaproteobacteria</taxon>
        <taxon>Moraxellales</taxon>
        <taxon>Moraxellaceae</taxon>
        <taxon>Acinetobacter</taxon>
    </lineage>
</organism>
<feature type="compositionally biased region" description="Polar residues" evidence="1">
    <location>
        <begin position="28"/>
        <end position="63"/>
    </location>
</feature>
<evidence type="ECO:0000256" key="1">
    <source>
        <dbReference type="SAM" id="MobiDB-lite"/>
    </source>
</evidence>
<dbReference type="SUPFAM" id="SSF111369">
    <property type="entry name" value="HlyD-like secretion proteins"/>
    <property type="match status" value="2"/>
</dbReference>
<protein>
    <submittedName>
        <fullName evidence="3">RND transporter</fullName>
    </submittedName>
</protein>
<dbReference type="EMBL" id="MBDL01000008">
    <property type="protein sequence ID" value="ODA13565.1"/>
    <property type="molecule type" value="Genomic_DNA"/>
</dbReference>
<gene>
    <name evidence="3" type="ORF">BBP83_04030</name>
</gene>
<sequence length="396" mass="43451">MNQDQNSSESEKELTSSEQPENQVHPASVNTESLDTDSKTSSIVPPSTPENTQLKQASENVQAEQVNPKSALVKIIGLTVLILLLGLIAFGLWKSYQPKEVELQGRVEAETIHVSTKVPSRIEEIYIHDGQKVKKGQELVRLYSPEVDAKKQQALATLQSALALQATADRGSQEENIATLYANWQAMKAQQALAQNTYLRGAKLFQEGVISRQRRDEMQAATLSATAMTEAAYQQYVRAKRGSTPEQKSTANAQVDIAKAAVAEANALEAETKLLAPINGTVSKTYGKTSELVALGVPVVSLIQDDELWVSLNVREDQYQSVYQTQTMEGYIPALGKTIVFNIKNIDAEGDFATIKTTRQTGGYDIRSFKIHLTPAQPISDLKVGMSVLFKVKEVK</sequence>